<dbReference type="SUPFAM" id="SSF50978">
    <property type="entry name" value="WD40 repeat-like"/>
    <property type="match status" value="1"/>
</dbReference>
<dbReference type="InterPro" id="IPR015943">
    <property type="entry name" value="WD40/YVTN_repeat-like_dom_sf"/>
</dbReference>
<dbReference type="PROSITE" id="PS50294">
    <property type="entry name" value="WD_REPEATS_REGION"/>
    <property type="match status" value="1"/>
</dbReference>
<feature type="repeat" description="WD" evidence="1">
    <location>
        <begin position="11"/>
        <end position="53"/>
    </location>
</feature>
<dbReference type="STRING" id="454286.A0A0J8QHJ1"/>
<sequence>MFAAPFIAQLGGGHVDGVYSLAKDPSSLERFASGSGDGVVKVWDLTSREEIWQAQAHENIVKRNVLDIG</sequence>
<dbReference type="InterPro" id="IPR051733">
    <property type="entry name" value="WD_repeat_DCAF13/WDSOF1"/>
</dbReference>
<gene>
    <name evidence="2" type="ORF">CISG_00129</name>
</gene>
<reference evidence="3" key="1">
    <citation type="journal article" date="2010" name="Genome Res.">
        <title>Population genomic sequencing of Coccidioides fungi reveals recent hybridization and transposon control.</title>
        <authorList>
            <person name="Neafsey D.E."/>
            <person name="Barker B.M."/>
            <person name="Sharpton T.J."/>
            <person name="Stajich J.E."/>
            <person name="Park D.J."/>
            <person name="Whiston E."/>
            <person name="Hung C.-Y."/>
            <person name="McMahan C."/>
            <person name="White J."/>
            <person name="Sykes S."/>
            <person name="Heiman D."/>
            <person name="Young S."/>
            <person name="Zeng Q."/>
            <person name="Abouelleil A."/>
            <person name="Aftuck L."/>
            <person name="Bessette D."/>
            <person name="Brown A."/>
            <person name="FitzGerald M."/>
            <person name="Lui A."/>
            <person name="Macdonald J.P."/>
            <person name="Priest M."/>
            <person name="Orbach M.J."/>
            <person name="Galgiani J.N."/>
            <person name="Kirkland T.N."/>
            <person name="Cole G.T."/>
            <person name="Birren B.W."/>
            <person name="Henn M.R."/>
            <person name="Taylor J.W."/>
            <person name="Rounsley S.D."/>
        </authorList>
    </citation>
    <scope>NUCLEOTIDE SEQUENCE [LARGE SCALE GENOMIC DNA]</scope>
    <source>
        <strain evidence="3">RMSCC 3703</strain>
    </source>
</reference>
<dbReference type="InterPro" id="IPR001680">
    <property type="entry name" value="WD40_rpt"/>
</dbReference>
<name>A0A0J8QHJ1_COCIT</name>
<dbReference type="GO" id="GO:0000462">
    <property type="term" value="P:maturation of SSU-rRNA from tricistronic rRNA transcript (SSU-rRNA, 5.8S rRNA, LSU-rRNA)"/>
    <property type="evidence" value="ECO:0007669"/>
    <property type="project" value="TreeGrafter"/>
</dbReference>
<dbReference type="Proteomes" id="UP000054559">
    <property type="component" value="Unassembled WGS sequence"/>
</dbReference>
<dbReference type="InterPro" id="IPR036322">
    <property type="entry name" value="WD40_repeat_dom_sf"/>
</dbReference>
<dbReference type="AlphaFoldDB" id="A0A0J8QHJ1"/>
<protein>
    <submittedName>
        <fullName evidence="2">SOF1 protein</fullName>
    </submittedName>
</protein>
<dbReference type="PROSITE" id="PS50082">
    <property type="entry name" value="WD_REPEATS_2"/>
    <property type="match status" value="1"/>
</dbReference>
<dbReference type="SMART" id="SM00320">
    <property type="entry name" value="WD40"/>
    <property type="match status" value="1"/>
</dbReference>
<organism evidence="2 3">
    <name type="scientific">Coccidioides immitis RMSCC 3703</name>
    <dbReference type="NCBI Taxonomy" id="454286"/>
    <lineage>
        <taxon>Eukaryota</taxon>
        <taxon>Fungi</taxon>
        <taxon>Dikarya</taxon>
        <taxon>Ascomycota</taxon>
        <taxon>Pezizomycotina</taxon>
        <taxon>Eurotiomycetes</taxon>
        <taxon>Eurotiomycetidae</taxon>
        <taxon>Onygenales</taxon>
        <taxon>Onygenaceae</taxon>
        <taxon>Coccidioides</taxon>
    </lineage>
</organism>
<dbReference type="EMBL" id="DS268118">
    <property type="protein sequence ID" value="KMU71819.1"/>
    <property type="molecule type" value="Genomic_DNA"/>
</dbReference>
<accession>A0A0J8QHJ1</accession>
<evidence type="ECO:0000256" key="1">
    <source>
        <dbReference type="PROSITE-ProRule" id="PRU00221"/>
    </source>
</evidence>
<dbReference type="Gene3D" id="2.130.10.10">
    <property type="entry name" value="YVTN repeat-like/Quinoprotein amine dehydrogenase"/>
    <property type="match status" value="1"/>
</dbReference>
<evidence type="ECO:0000313" key="2">
    <source>
        <dbReference type="EMBL" id="KMU71819.1"/>
    </source>
</evidence>
<evidence type="ECO:0000313" key="3">
    <source>
        <dbReference type="Proteomes" id="UP000054559"/>
    </source>
</evidence>
<proteinExistence type="predicted"/>
<dbReference type="PANTHER" id="PTHR22851:SF0">
    <property type="entry name" value="DDB1- AND CUL4-ASSOCIATED FACTOR 13"/>
    <property type="match status" value="1"/>
</dbReference>
<keyword evidence="1" id="KW-0853">WD repeat</keyword>
<dbReference type="Pfam" id="PF00400">
    <property type="entry name" value="WD40"/>
    <property type="match status" value="1"/>
</dbReference>
<dbReference type="GO" id="GO:0032040">
    <property type="term" value="C:small-subunit processome"/>
    <property type="evidence" value="ECO:0007669"/>
    <property type="project" value="TreeGrafter"/>
</dbReference>
<dbReference type="PANTHER" id="PTHR22851">
    <property type="entry name" value="U3 SMALL NUCLEOLAR RNA U3 SNORNA ASSOCIATED PROTEIN"/>
    <property type="match status" value="1"/>
</dbReference>